<organism evidence="1 2">
    <name type="scientific">Paracoccidioides lutzii (strain ATCC MYA-826 / Pb01)</name>
    <name type="common">Paracoccidioides brasiliensis</name>
    <dbReference type="NCBI Taxonomy" id="502779"/>
    <lineage>
        <taxon>Eukaryota</taxon>
        <taxon>Fungi</taxon>
        <taxon>Dikarya</taxon>
        <taxon>Ascomycota</taxon>
        <taxon>Pezizomycotina</taxon>
        <taxon>Eurotiomycetes</taxon>
        <taxon>Eurotiomycetidae</taxon>
        <taxon>Onygenales</taxon>
        <taxon>Ajellomycetaceae</taxon>
        <taxon>Paracoccidioides</taxon>
    </lineage>
</organism>
<dbReference type="RefSeq" id="XP_002797218.1">
    <property type="nucleotide sequence ID" value="XM_002797172.1"/>
</dbReference>
<dbReference type="VEuPathDB" id="FungiDB:PAAG_01077"/>
<sequence length="114" mass="13044">MDRKNICTGREIPRFCLEMQPGHLLSMANCGNTESEADERSVEDLVQEKTTLPFPIIWIVTFDDYRTVLRIYNATGVVFQGLEGLVEHPGPCGMEKLYDHAGHRHREKLELVND</sequence>
<name>C1GRD2_PARBA</name>
<dbReference type="KEGG" id="pbl:PAAG_01077"/>
<dbReference type="EMBL" id="KN293993">
    <property type="protein sequence ID" value="EEH38156.1"/>
    <property type="molecule type" value="Genomic_DNA"/>
</dbReference>
<dbReference type="Proteomes" id="UP000002059">
    <property type="component" value="Partially assembled WGS sequence"/>
</dbReference>
<keyword evidence="2" id="KW-1185">Reference proteome</keyword>
<dbReference type="GeneID" id="9100511"/>
<protein>
    <submittedName>
        <fullName evidence="1">Uncharacterized protein</fullName>
    </submittedName>
</protein>
<dbReference type="HOGENOM" id="CLU_2121786_0_0_1"/>
<evidence type="ECO:0000313" key="1">
    <source>
        <dbReference type="EMBL" id="EEH38156.1"/>
    </source>
</evidence>
<accession>C1GRD2</accession>
<evidence type="ECO:0000313" key="2">
    <source>
        <dbReference type="Proteomes" id="UP000002059"/>
    </source>
</evidence>
<reference evidence="1 2" key="1">
    <citation type="journal article" date="2011" name="PLoS Genet.">
        <title>Comparative genomic analysis of human fungal pathogens causing paracoccidioidomycosis.</title>
        <authorList>
            <person name="Desjardins C.A."/>
            <person name="Champion M.D."/>
            <person name="Holder J.W."/>
            <person name="Muszewska A."/>
            <person name="Goldberg J."/>
            <person name="Bailao A.M."/>
            <person name="Brigido M.M."/>
            <person name="Ferreira M.E."/>
            <person name="Garcia A.M."/>
            <person name="Grynberg M."/>
            <person name="Gujja S."/>
            <person name="Heiman D.I."/>
            <person name="Henn M.R."/>
            <person name="Kodira C.D."/>
            <person name="Leon-Narvaez H."/>
            <person name="Longo L.V."/>
            <person name="Ma L.J."/>
            <person name="Malavazi I."/>
            <person name="Matsuo A.L."/>
            <person name="Morais F.V."/>
            <person name="Pereira M."/>
            <person name="Rodriguez-Brito S."/>
            <person name="Sakthikumar S."/>
            <person name="Salem-Izacc S.M."/>
            <person name="Sykes S.M."/>
            <person name="Teixeira M.M."/>
            <person name="Vallejo M.C."/>
            <person name="Walter M.E."/>
            <person name="Yandava C."/>
            <person name="Young S."/>
            <person name="Zeng Q."/>
            <person name="Zucker J."/>
            <person name="Felipe M.S."/>
            <person name="Goldman G.H."/>
            <person name="Haas B.J."/>
            <person name="McEwen J.G."/>
            <person name="Nino-Vega G."/>
            <person name="Puccia R."/>
            <person name="San-Blas G."/>
            <person name="Soares C.M."/>
            <person name="Birren B.W."/>
            <person name="Cuomo C.A."/>
        </authorList>
    </citation>
    <scope>NUCLEOTIDE SEQUENCE [LARGE SCALE GENOMIC DNA]</scope>
    <source>
        <strain evidence="2">ATCC MYA-826 / Pb01</strain>
    </source>
</reference>
<gene>
    <name evidence="1" type="ORF">PAAG_01077</name>
</gene>
<proteinExistence type="predicted"/>
<dbReference type="AlphaFoldDB" id="C1GRD2"/>